<dbReference type="PANTHER" id="PTHR30572">
    <property type="entry name" value="MEMBRANE COMPONENT OF TRANSPORTER-RELATED"/>
    <property type="match status" value="1"/>
</dbReference>
<feature type="domain" description="ABC3 transporter permease C-terminal" evidence="8">
    <location>
        <begin position="281"/>
        <end position="401"/>
    </location>
</feature>
<feature type="transmembrane region" description="Helical" evidence="7">
    <location>
        <begin position="325"/>
        <end position="351"/>
    </location>
</feature>
<dbReference type="InterPro" id="IPR050250">
    <property type="entry name" value="Macrolide_Exporter_MacB"/>
</dbReference>
<dbReference type="PANTHER" id="PTHR30572:SF4">
    <property type="entry name" value="ABC TRANSPORTER PERMEASE YTRF"/>
    <property type="match status" value="1"/>
</dbReference>
<sequence>MRTLLLSNITSHSRRYVATGIAVAISAMFVFAALIFSSALNHSLTKGITNTYENVSAVASINDDVLEAARNGEDGQKYPFDAAEVEDFLQHQPGVAGVYRETFSSAFIRTSGNSILNVKYVPPTPFYRPSLDSGQWPSNNTEVALPHDYLEAWDLHVGDRVFLEPLTSVAEQPLVELTISGSYQSAKGRINGPYITHELYNQVFPGEETSNFFIAAASPDDTAHAQQDFVSRLRAEVDSSDAPVARAIAQSMTVLTGVDAMQVDLDRIESQRAAASAVLLVFPLITIFVAIIVIASSFRVLLQQRRKELALLRSLGATRRQVRRLLLWEAAVLGVVAATIGVVCAAVIGVVGLKSTGYADSFGEAWGSVNPLDAVAVLAGAVAVTVLVGVRPAAGSARISPMAALAQAHIDSQPPAAGRKNILFGGILIAVGVAAMALGLTVFAGENKGFVVAVLGGLVSLLGVLAIASTTLWRVTGLVGAPFKAVIPQLAVANTARNPHRTAATGTASIIGITLIVLLSVGAASTKQTLMSEIDYKRPYDLVVADSGRVIGDDTVTALRKAAGIAAVAGVHTAPVEVSAHSGGTPTMMTAWAASDLDDAVHAPIPQPRNGEVVVSQGFAEGERVTVCPAEAATDRCHTLYAKIYPRLGDSVMLLTEADARAIVPDITTNVAVVKLAEGARADKTSAAIHEIVPSASVSGSAQEREAYIEMIDQAFSVVAVLVAISVLVALVGLANTLSLSVLERTHENGLLRALGLRRKDMQKMLLVEAVLINSTGLLVGLLLGTVYGIVGSYALPVEVHAHHISIPWLIIASVVLISTLAAVLSSIVPGRRAARVSPTQALAAE</sequence>
<proteinExistence type="inferred from homology"/>
<feature type="transmembrane region" description="Helical" evidence="7">
    <location>
        <begin position="277"/>
        <end position="302"/>
    </location>
</feature>
<keyword evidence="5 7" id="KW-0472">Membrane</keyword>
<dbReference type="GO" id="GO:0005886">
    <property type="term" value="C:plasma membrane"/>
    <property type="evidence" value="ECO:0007669"/>
    <property type="project" value="UniProtKB-SubCell"/>
</dbReference>
<feature type="transmembrane region" description="Helical" evidence="7">
    <location>
        <begin position="715"/>
        <end position="735"/>
    </location>
</feature>
<dbReference type="RefSeq" id="WP_075725303.1">
    <property type="nucleotide sequence ID" value="NZ_CP009245.1"/>
</dbReference>
<accession>A0A1L7CEP7</accession>
<evidence type="ECO:0000256" key="7">
    <source>
        <dbReference type="SAM" id="Phobius"/>
    </source>
</evidence>
<organism evidence="9 10">
    <name type="scientific">Corynebacterium aquilae DSM 44791</name>
    <dbReference type="NCBI Taxonomy" id="1431546"/>
    <lineage>
        <taxon>Bacteria</taxon>
        <taxon>Bacillati</taxon>
        <taxon>Actinomycetota</taxon>
        <taxon>Actinomycetes</taxon>
        <taxon>Mycobacteriales</taxon>
        <taxon>Corynebacteriaceae</taxon>
        <taxon>Corynebacterium</taxon>
    </lineage>
</organism>
<feature type="transmembrane region" description="Helical" evidence="7">
    <location>
        <begin position="807"/>
        <end position="829"/>
    </location>
</feature>
<keyword evidence="10" id="KW-1185">Reference proteome</keyword>
<evidence type="ECO:0000256" key="2">
    <source>
        <dbReference type="ARBA" id="ARBA00022475"/>
    </source>
</evidence>
<dbReference type="KEGG" id="caqu:CAQU_03700"/>
<feature type="transmembrane region" description="Helical" evidence="7">
    <location>
        <begin position="422"/>
        <end position="444"/>
    </location>
</feature>
<name>A0A1L7CEP7_9CORY</name>
<feature type="transmembrane region" description="Helical" evidence="7">
    <location>
        <begin position="503"/>
        <end position="524"/>
    </location>
</feature>
<dbReference type="EMBL" id="CP009245">
    <property type="protein sequence ID" value="APT84319.1"/>
    <property type="molecule type" value="Genomic_DNA"/>
</dbReference>
<dbReference type="GO" id="GO:0022857">
    <property type="term" value="F:transmembrane transporter activity"/>
    <property type="evidence" value="ECO:0007669"/>
    <property type="project" value="TreeGrafter"/>
</dbReference>
<keyword evidence="2" id="KW-1003">Cell membrane</keyword>
<reference evidence="9 10" key="1">
    <citation type="submission" date="2014-08" db="EMBL/GenBank/DDBJ databases">
        <title>Complete genome sequence of Corynebacterium aquilae S-613T(T) (=DSM 44791(T)), isolated from the choana of a healthy golden eagle.</title>
        <authorList>
            <person name="Ruckert C."/>
            <person name="Albersmeier A."/>
            <person name="Winkler A."/>
            <person name="Kalinowski J."/>
        </authorList>
    </citation>
    <scope>NUCLEOTIDE SEQUENCE [LARGE SCALE GENOMIC DNA]</scope>
    <source>
        <strain evidence="9 10">S-613</strain>
    </source>
</reference>
<dbReference type="AlphaFoldDB" id="A0A1L7CEP7"/>
<comment type="subcellular location">
    <subcellularLocation>
        <location evidence="1">Cell membrane</location>
        <topology evidence="1">Multi-pass membrane protein</topology>
    </subcellularLocation>
</comment>
<evidence type="ECO:0000256" key="1">
    <source>
        <dbReference type="ARBA" id="ARBA00004651"/>
    </source>
</evidence>
<dbReference type="Pfam" id="PF02687">
    <property type="entry name" value="FtsX"/>
    <property type="match status" value="2"/>
</dbReference>
<evidence type="ECO:0000256" key="4">
    <source>
        <dbReference type="ARBA" id="ARBA00022989"/>
    </source>
</evidence>
<feature type="transmembrane region" description="Helical" evidence="7">
    <location>
        <begin position="766"/>
        <end position="795"/>
    </location>
</feature>
<keyword evidence="3 7" id="KW-0812">Transmembrane</keyword>
<evidence type="ECO:0000313" key="10">
    <source>
        <dbReference type="Proteomes" id="UP000185478"/>
    </source>
</evidence>
<feature type="transmembrane region" description="Helical" evidence="7">
    <location>
        <begin position="450"/>
        <end position="473"/>
    </location>
</feature>
<evidence type="ECO:0000256" key="5">
    <source>
        <dbReference type="ARBA" id="ARBA00023136"/>
    </source>
</evidence>
<dbReference type="STRING" id="1431546.CAQU_03700"/>
<evidence type="ECO:0000256" key="3">
    <source>
        <dbReference type="ARBA" id="ARBA00022692"/>
    </source>
</evidence>
<keyword evidence="4 7" id="KW-1133">Transmembrane helix</keyword>
<protein>
    <recommendedName>
        <fullName evidence="8">ABC3 transporter permease C-terminal domain-containing protein</fullName>
    </recommendedName>
</protein>
<evidence type="ECO:0000259" key="8">
    <source>
        <dbReference type="Pfam" id="PF02687"/>
    </source>
</evidence>
<comment type="similarity">
    <text evidence="6">Belongs to the ABC-4 integral membrane protein family.</text>
</comment>
<evidence type="ECO:0000256" key="6">
    <source>
        <dbReference type="ARBA" id="ARBA00038076"/>
    </source>
</evidence>
<dbReference type="InterPro" id="IPR003838">
    <property type="entry name" value="ABC3_permease_C"/>
</dbReference>
<feature type="transmembrane region" description="Helical" evidence="7">
    <location>
        <begin position="371"/>
        <end position="390"/>
    </location>
</feature>
<evidence type="ECO:0000313" key="9">
    <source>
        <dbReference type="EMBL" id="APT84319.1"/>
    </source>
</evidence>
<feature type="transmembrane region" description="Helical" evidence="7">
    <location>
        <begin position="16"/>
        <end position="36"/>
    </location>
</feature>
<dbReference type="Proteomes" id="UP000185478">
    <property type="component" value="Chromosome"/>
</dbReference>
<feature type="domain" description="ABC3 transporter permease C-terminal" evidence="8">
    <location>
        <begin position="721"/>
        <end position="839"/>
    </location>
</feature>
<gene>
    <name evidence="9" type="ORF">CAQU_03700</name>
</gene>